<dbReference type="EMBL" id="WUBL01000028">
    <property type="protein sequence ID" value="KAF2970076.1"/>
    <property type="molecule type" value="Genomic_DNA"/>
</dbReference>
<dbReference type="Pfam" id="PF04042">
    <property type="entry name" value="DNA_pol_E_B"/>
    <property type="match status" value="1"/>
</dbReference>
<keyword evidence="4" id="KW-0808">Transferase</keyword>
<dbReference type="FunCoup" id="A0A7C8N783">
    <property type="interactions" value="819"/>
</dbReference>
<evidence type="ECO:0000256" key="7">
    <source>
        <dbReference type="ARBA" id="ARBA00022932"/>
    </source>
</evidence>
<dbReference type="InParanoid" id="A0A7C8N783"/>
<dbReference type="GO" id="GO:0006273">
    <property type="term" value="P:lagging strand elongation"/>
    <property type="evidence" value="ECO:0007669"/>
    <property type="project" value="UniProtKB-ARBA"/>
</dbReference>
<reference evidence="13 14" key="1">
    <citation type="submission" date="2019-12" db="EMBL/GenBank/DDBJ databases">
        <title>Draft genome sequence of the ascomycete Xylaria multiplex DSM 110363.</title>
        <authorList>
            <person name="Buettner E."/>
            <person name="Kellner H."/>
        </authorList>
    </citation>
    <scope>NUCLEOTIDE SEQUENCE [LARGE SCALE GENOMIC DNA]</scope>
    <source>
        <strain evidence="13 14">DSM 110363</strain>
    </source>
</reference>
<dbReference type="Gene3D" id="3.60.21.50">
    <property type="match status" value="1"/>
</dbReference>
<comment type="caution">
    <text evidence="13">The sequence shown here is derived from an EMBL/GenBank/DDBJ whole genome shotgun (WGS) entry which is preliminary data.</text>
</comment>
<dbReference type="Gene3D" id="2.40.50.430">
    <property type="match status" value="1"/>
</dbReference>
<name>A0A7C8N783_9PEZI</name>
<evidence type="ECO:0000256" key="8">
    <source>
        <dbReference type="ARBA" id="ARBA00023242"/>
    </source>
</evidence>
<feature type="region of interest" description="Disordered" evidence="10">
    <location>
        <begin position="193"/>
        <end position="229"/>
    </location>
</feature>
<evidence type="ECO:0000313" key="14">
    <source>
        <dbReference type="Proteomes" id="UP000481858"/>
    </source>
</evidence>
<evidence type="ECO:0000256" key="1">
    <source>
        <dbReference type="ARBA" id="ARBA00004123"/>
    </source>
</evidence>
<feature type="domain" description="DNA polymerase delta subunit OB-fold" evidence="12">
    <location>
        <begin position="47"/>
        <end position="183"/>
    </location>
</feature>
<evidence type="ECO:0000259" key="11">
    <source>
        <dbReference type="Pfam" id="PF04042"/>
    </source>
</evidence>
<dbReference type="PANTHER" id="PTHR10416:SF0">
    <property type="entry name" value="DNA POLYMERASE DELTA SUBUNIT 2"/>
    <property type="match status" value="1"/>
</dbReference>
<gene>
    <name evidence="13" type="ORF">GQX73_g3528</name>
</gene>
<sequence>MSQLDEIEGNLLRKPTGEAQDALKRTASEYKPLHSFKLDREKSYQQQFADMYFLRLTKVKPAVERRAAEAWRNTIIGDEPAKKVERVLDIRQGELCWVSGTVYMDMALKPSILEDVSNDRWISAPMSNNKYYADDGSDAVTLEDESGRIRLVGSLLKGVILVTGCIVAVMGTENINGELEVIDLKFPDLPPQPERWAVSKTPTTKGKGHDKKIKDEDEDEEMTDVHQPRGSGGKIAIVSGLEFSSQDASHALELDLLLEYLLGEALDPTVQREISQINRLIIAGNSISLEERQPIGTDPTEKKKDQKKYGYDSSAYNALPSQLFDEFLSTLLPTIPVTLLPGAQDPANTSYPQQPIHPAMFSLSRAYTAPPASTETGWFDTVTNPWEGEIDGWRVLATGGQNIDDIFKYVGSNDRLGMMEATCRWRCSAPTAPDTLWAYPFQDDDPFVMHSCPHLYLVGGQPEFGTKTIKGEDGQVVRLIAVPCFAATKEIVLVDTETLDVSKVQITTG</sequence>
<evidence type="ECO:0000313" key="13">
    <source>
        <dbReference type="EMBL" id="KAF2970076.1"/>
    </source>
</evidence>
<proteinExistence type="inferred from homology"/>
<keyword evidence="7" id="KW-0239">DNA-directed DNA polymerase</keyword>
<keyword evidence="5" id="KW-0548">Nucleotidyltransferase</keyword>
<feature type="domain" description="DNA polymerase alpha/delta/epsilon subunit B" evidence="11">
    <location>
        <begin position="235"/>
        <end position="465"/>
    </location>
</feature>
<evidence type="ECO:0000256" key="4">
    <source>
        <dbReference type="ARBA" id="ARBA00022679"/>
    </source>
</evidence>
<comment type="catalytic activity">
    <reaction evidence="9">
        <text>DNA(n) + a 2'-deoxyribonucleoside 5'-triphosphate = DNA(n+1) + diphosphate</text>
        <dbReference type="Rhea" id="RHEA:22508"/>
        <dbReference type="Rhea" id="RHEA-COMP:17339"/>
        <dbReference type="Rhea" id="RHEA-COMP:17340"/>
        <dbReference type="ChEBI" id="CHEBI:33019"/>
        <dbReference type="ChEBI" id="CHEBI:61560"/>
        <dbReference type="ChEBI" id="CHEBI:173112"/>
        <dbReference type="EC" id="2.7.7.7"/>
    </reaction>
</comment>
<evidence type="ECO:0000256" key="3">
    <source>
        <dbReference type="ARBA" id="ARBA00012417"/>
    </source>
</evidence>
<comment type="subcellular location">
    <subcellularLocation>
        <location evidence="1">Nucleus</location>
    </subcellularLocation>
</comment>
<keyword evidence="6" id="KW-0235">DNA replication</keyword>
<evidence type="ECO:0000256" key="10">
    <source>
        <dbReference type="SAM" id="MobiDB-lite"/>
    </source>
</evidence>
<dbReference type="OrthoDB" id="3763at2759"/>
<dbReference type="AlphaFoldDB" id="A0A7C8N783"/>
<evidence type="ECO:0000256" key="9">
    <source>
        <dbReference type="ARBA" id="ARBA00049244"/>
    </source>
</evidence>
<keyword evidence="14" id="KW-1185">Reference proteome</keyword>
<evidence type="ECO:0000256" key="2">
    <source>
        <dbReference type="ARBA" id="ARBA00006035"/>
    </source>
</evidence>
<dbReference type="FunFam" id="2.40.50.430:FF:000002">
    <property type="entry name" value="DNA polymerase delta subunit"/>
    <property type="match status" value="1"/>
</dbReference>
<dbReference type="Proteomes" id="UP000481858">
    <property type="component" value="Unassembled WGS sequence"/>
</dbReference>
<dbReference type="InterPro" id="IPR024826">
    <property type="entry name" value="DNA_pol_delta/II_ssu"/>
</dbReference>
<evidence type="ECO:0000256" key="6">
    <source>
        <dbReference type="ARBA" id="ARBA00022705"/>
    </source>
</evidence>
<keyword evidence="8" id="KW-0539">Nucleus</keyword>
<dbReference type="EC" id="2.7.7.7" evidence="3"/>
<protein>
    <recommendedName>
        <fullName evidence="3">DNA-directed DNA polymerase</fullName>
        <ecNumber evidence="3">2.7.7.7</ecNumber>
    </recommendedName>
</protein>
<evidence type="ECO:0000259" key="12">
    <source>
        <dbReference type="Pfam" id="PF18018"/>
    </source>
</evidence>
<dbReference type="FunFam" id="3.60.21.50:FF:000006">
    <property type="entry name" value="DNA polymerase delta subunit 2, putative"/>
    <property type="match status" value="1"/>
</dbReference>
<dbReference type="Pfam" id="PF18018">
    <property type="entry name" value="DNA_pol_D_N"/>
    <property type="match status" value="1"/>
</dbReference>
<dbReference type="GO" id="GO:0006281">
    <property type="term" value="P:DNA repair"/>
    <property type="evidence" value="ECO:0007669"/>
    <property type="project" value="UniProtKB-ARBA"/>
</dbReference>
<organism evidence="13 14">
    <name type="scientific">Xylaria multiplex</name>
    <dbReference type="NCBI Taxonomy" id="323545"/>
    <lineage>
        <taxon>Eukaryota</taxon>
        <taxon>Fungi</taxon>
        <taxon>Dikarya</taxon>
        <taxon>Ascomycota</taxon>
        <taxon>Pezizomycotina</taxon>
        <taxon>Sordariomycetes</taxon>
        <taxon>Xylariomycetidae</taxon>
        <taxon>Xylariales</taxon>
        <taxon>Xylariaceae</taxon>
        <taxon>Xylaria</taxon>
    </lineage>
</organism>
<dbReference type="InterPro" id="IPR007185">
    <property type="entry name" value="DNA_pol_a/d/e_bsu"/>
</dbReference>
<dbReference type="GO" id="GO:0043625">
    <property type="term" value="C:delta DNA polymerase complex"/>
    <property type="evidence" value="ECO:0007669"/>
    <property type="project" value="TreeGrafter"/>
</dbReference>
<comment type="similarity">
    <text evidence="2">Belongs to the DNA polymerase delta/II small subunit family.</text>
</comment>
<dbReference type="GO" id="GO:0003887">
    <property type="term" value="F:DNA-directed DNA polymerase activity"/>
    <property type="evidence" value="ECO:0007669"/>
    <property type="project" value="UniProtKB-KW"/>
</dbReference>
<evidence type="ECO:0000256" key="5">
    <source>
        <dbReference type="ARBA" id="ARBA00022695"/>
    </source>
</evidence>
<dbReference type="GO" id="GO:0003677">
    <property type="term" value="F:DNA binding"/>
    <property type="evidence" value="ECO:0007669"/>
    <property type="project" value="InterPro"/>
</dbReference>
<accession>A0A7C8N783</accession>
<dbReference type="PANTHER" id="PTHR10416">
    <property type="entry name" value="DNA POLYMERASE DELTA SUBUNIT 2"/>
    <property type="match status" value="1"/>
</dbReference>
<dbReference type="InterPro" id="IPR040663">
    <property type="entry name" value="DNA_pol_D_N"/>
</dbReference>